<dbReference type="EMBL" id="BJWL01000209">
    <property type="protein sequence ID" value="GFS34261.1"/>
    <property type="molecule type" value="Genomic_DNA"/>
</dbReference>
<dbReference type="OrthoDB" id="202840at2759"/>
<organism evidence="2 3">
    <name type="scientific">Actinidia rufa</name>
    <dbReference type="NCBI Taxonomy" id="165716"/>
    <lineage>
        <taxon>Eukaryota</taxon>
        <taxon>Viridiplantae</taxon>
        <taxon>Streptophyta</taxon>
        <taxon>Embryophyta</taxon>
        <taxon>Tracheophyta</taxon>
        <taxon>Spermatophyta</taxon>
        <taxon>Magnoliopsida</taxon>
        <taxon>eudicotyledons</taxon>
        <taxon>Gunneridae</taxon>
        <taxon>Pentapetalae</taxon>
        <taxon>asterids</taxon>
        <taxon>Ericales</taxon>
        <taxon>Actinidiaceae</taxon>
        <taxon>Actinidia</taxon>
    </lineage>
</organism>
<accession>A0A7J0DFI3</accession>
<dbReference type="Proteomes" id="UP000585474">
    <property type="component" value="Unassembled WGS sequence"/>
</dbReference>
<name>A0A7J0DFI3_9ERIC</name>
<keyword evidence="1" id="KW-1133">Transmembrane helix</keyword>
<reference evidence="3" key="1">
    <citation type="submission" date="2019-07" db="EMBL/GenBank/DDBJ databases">
        <title>De Novo Assembly of kiwifruit Actinidia rufa.</title>
        <authorList>
            <person name="Sugita-Konishi S."/>
            <person name="Sato K."/>
            <person name="Mori E."/>
            <person name="Abe Y."/>
            <person name="Kisaki G."/>
            <person name="Hamano K."/>
            <person name="Suezawa K."/>
            <person name="Otani M."/>
            <person name="Fukuda T."/>
            <person name="Manabe T."/>
            <person name="Gomi K."/>
            <person name="Tabuchi M."/>
            <person name="Akimitsu K."/>
            <person name="Kataoka I."/>
        </authorList>
    </citation>
    <scope>NUCLEOTIDE SEQUENCE [LARGE SCALE GENOMIC DNA]</scope>
    <source>
        <strain evidence="3">cv. Fuchu</strain>
    </source>
</reference>
<keyword evidence="3" id="KW-1185">Reference proteome</keyword>
<proteinExistence type="predicted"/>
<feature type="transmembrane region" description="Helical" evidence="1">
    <location>
        <begin position="45"/>
        <end position="69"/>
    </location>
</feature>
<feature type="transmembrane region" description="Helical" evidence="1">
    <location>
        <begin position="191"/>
        <end position="212"/>
    </location>
</feature>
<keyword evidence="1" id="KW-0812">Transmembrane</keyword>
<keyword evidence="1" id="KW-0472">Membrane</keyword>
<evidence type="ECO:0000313" key="2">
    <source>
        <dbReference type="EMBL" id="GFS34261.1"/>
    </source>
</evidence>
<gene>
    <name evidence="2" type="ORF">Acr_00g0033010</name>
</gene>
<evidence type="ECO:0000313" key="3">
    <source>
        <dbReference type="Proteomes" id="UP000585474"/>
    </source>
</evidence>
<feature type="transmembrane region" description="Helical" evidence="1">
    <location>
        <begin position="89"/>
        <end position="110"/>
    </location>
</feature>
<dbReference type="PANTHER" id="PTHR46431">
    <property type="entry name" value="EXPRESSED PROTEIN"/>
    <property type="match status" value="1"/>
</dbReference>
<feature type="transmembrane region" description="Helical" evidence="1">
    <location>
        <begin position="122"/>
        <end position="146"/>
    </location>
</feature>
<dbReference type="PANTHER" id="PTHR46431:SF7">
    <property type="entry name" value="SNARE ASSOCIATED GOLGI PROTEIN FAMILY"/>
    <property type="match status" value="1"/>
</dbReference>
<evidence type="ECO:0000256" key="1">
    <source>
        <dbReference type="SAM" id="Phobius"/>
    </source>
</evidence>
<protein>
    <submittedName>
        <fullName evidence="2">SNARE associated Golgi protein family</fullName>
    </submittedName>
</protein>
<comment type="caution">
    <text evidence="2">The sequence shown here is derived from an EMBL/GenBank/DDBJ whole genome shotgun (WGS) entry which is preliminary data.</text>
</comment>
<feature type="transmembrane region" description="Helical" evidence="1">
    <location>
        <begin position="158"/>
        <end position="176"/>
    </location>
</feature>
<dbReference type="AlphaFoldDB" id="A0A7J0DFI3"/>
<sequence>MTFGGDRVAENGDYVKLMESELEDCEADGFGVGGVQQQPSRGCRFWWWARMAVLAIFAAVLAAVVLIWVAPFFMDEVIIPVINWVRRTFCTPMLAVLLFASVAIFPTLLLPSSPAMWVAGMTFGYGFGFLLIFGGVVIGISLPYFVGSLFYHKIQSSCILAAVLPMVVHGILIRTLADASHDRHSLSAPQIIFNVLGFCATVATTIVVTIYAKRRLNELHKEEQLLLQ</sequence>